<feature type="region of interest" description="Disordered" evidence="1">
    <location>
        <begin position="1"/>
        <end position="45"/>
    </location>
</feature>
<proteinExistence type="predicted"/>
<evidence type="ECO:0000256" key="1">
    <source>
        <dbReference type="SAM" id="MobiDB-lite"/>
    </source>
</evidence>
<protein>
    <submittedName>
        <fullName evidence="2">Uncharacterized protein</fullName>
    </submittedName>
</protein>
<gene>
    <name evidence="2" type="ORF">SAMN06296429_10639</name>
</gene>
<dbReference type="Proteomes" id="UP000192634">
    <property type="component" value="Unassembled WGS sequence"/>
</dbReference>
<evidence type="ECO:0000313" key="2">
    <source>
        <dbReference type="EMBL" id="SMC61819.1"/>
    </source>
</evidence>
<reference evidence="2 3" key="1">
    <citation type="submission" date="2017-04" db="EMBL/GenBank/DDBJ databases">
        <authorList>
            <person name="Afonso C.L."/>
            <person name="Miller P.J."/>
            <person name="Scott M.A."/>
            <person name="Spackman E."/>
            <person name="Goraichik I."/>
            <person name="Dimitrov K.M."/>
            <person name="Suarez D.L."/>
            <person name="Swayne D.E."/>
        </authorList>
    </citation>
    <scope>NUCLEOTIDE SEQUENCE [LARGE SCALE GENOMIC DNA]</scope>
    <source>
        <strain evidence="2 3">CGMCC 1.12511</strain>
    </source>
</reference>
<dbReference type="AlphaFoldDB" id="A0A1W2AM57"/>
<evidence type="ECO:0000313" key="3">
    <source>
        <dbReference type="Proteomes" id="UP000192634"/>
    </source>
</evidence>
<sequence>MSVASREEPFDFALISRRTGDFTDDEAADAQPAGDDDPDLEPARA</sequence>
<name>A0A1W2AM57_9MICO</name>
<dbReference type="EMBL" id="FWXN01000006">
    <property type="protein sequence ID" value="SMC61819.1"/>
    <property type="molecule type" value="Genomic_DNA"/>
</dbReference>
<organism evidence="2 3">
    <name type="scientific">Janibacter indicus</name>
    <dbReference type="NCBI Taxonomy" id="857417"/>
    <lineage>
        <taxon>Bacteria</taxon>
        <taxon>Bacillati</taxon>
        <taxon>Actinomycetota</taxon>
        <taxon>Actinomycetes</taxon>
        <taxon>Micrococcales</taxon>
        <taxon>Intrasporangiaceae</taxon>
        <taxon>Janibacter</taxon>
    </lineage>
</organism>
<accession>A0A1W2AM57</accession>
<dbReference type="RefSeq" id="WP_200811193.1">
    <property type="nucleotide sequence ID" value="NZ_FWXN01000006.1"/>
</dbReference>
<feature type="compositionally biased region" description="Acidic residues" evidence="1">
    <location>
        <begin position="22"/>
        <end position="45"/>
    </location>
</feature>